<reference evidence="1 2" key="1">
    <citation type="submission" date="2020-04" db="EMBL/GenBank/DDBJ databases">
        <title>Genome sequencing of novel species.</title>
        <authorList>
            <person name="Heo J."/>
            <person name="Kim S.-J."/>
            <person name="Kim J.-S."/>
            <person name="Hong S.-B."/>
            <person name="Kwon S.-W."/>
        </authorList>
    </citation>
    <scope>NUCLEOTIDE SEQUENCE [LARGE SCALE GENOMIC DNA]</scope>
    <source>
        <strain evidence="1 2">F39-2</strain>
    </source>
</reference>
<gene>
    <name evidence="1" type="ORF">HH214_07090</name>
</gene>
<dbReference type="AlphaFoldDB" id="A0A7L5DY07"/>
<protein>
    <submittedName>
        <fullName evidence="1">DUF4286 family protein</fullName>
    </submittedName>
</protein>
<proteinExistence type="predicted"/>
<dbReference type="InterPro" id="IPR025563">
    <property type="entry name" value="DUF4286"/>
</dbReference>
<organism evidence="1 2">
    <name type="scientific">Mucilaginibacter robiniae</name>
    <dbReference type="NCBI Taxonomy" id="2728022"/>
    <lineage>
        <taxon>Bacteria</taxon>
        <taxon>Pseudomonadati</taxon>
        <taxon>Bacteroidota</taxon>
        <taxon>Sphingobacteriia</taxon>
        <taxon>Sphingobacteriales</taxon>
        <taxon>Sphingobacteriaceae</taxon>
        <taxon>Mucilaginibacter</taxon>
    </lineage>
</organism>
<dbReference type="KEGG" id="mrob:HH214_07090"/>
<dbReference type="RefSeq" id="WP_169606659.1">
    <property type="nucleotide sequence ID" value="NZ_CP051682.1"/>
</dbReference>
<accession>A0A7L5DY07</accession>
<evidence type="ECO:0000313" key="2">
    <source>
        <dbReference type="Proteomes" id="UP000503278"/>
    </source>
</evidence>
<sequence>MIIYNETFVIDDTIEQEWLQWIQKEHIPAVLATGLFDNHQILAVLDSPNEGATYCIQYMTDDINKYHQFSSTHVHRLHTLHNQQFENRFVLFNSLMKTIN</sequence>
<dbReference type="EMBL" id="CP051682">
    <property type="protein sequence ID" value="QJD95651.1"/>
    <property type="molecule type" value="Genomic_DNA"/>
</dbReference>
<keyword evidence="2" id="KW-1185">Reference proteome</keyword>
<name>A0A7L5DY07_9SPHI</name>
<dbReference type="Pfam" id="PF14114">
    <property type="entry name" value="DUF4286"/>
    <property type="match status" value="1"/>
</dbReference>
<dbReference type="Proteomes" id="UP000503278">
    <property type="component" value="Chromosome"/>
</dbReference>
<evidence type="ECO:0000313" key="1">
    <source>
        <dbReference type="EMBL" id="QJD95651.1"/>
    </source>
</evidence>